<dbReference type="Pfam" id="PF01764">
    <property type="entry name" value="Lipase_3"/>
    <property type="match status" value="1"/>
</dbReference>
<name>A0AA37W2N7_9GAMM</name>
<dbReference type="PANTHER" id="PTHR45856">
    <property type="entry name" value="ALPHA/BETA-HYDROLASES SUPERFAMILY PROTEIN"/>
    <property type="match status" value="1"/>
</dbReference>
<dbReference type="InterPro" id="IPR029058">
    <property type="entry name" value="AB_hydrolase_fold"/>
</dbReference>
<dbReference type="AlphaFoldDB" id="A0AA37W2N7"/>
<dbReference type="RefSeq" id="WP_013464374.1">
    <property type="nucleotide sequence ID" value="NZ_BJXY01000021.1"/>
</dbReference>
<evidence type="ECO:0000259" key="1">
    <source>
        <dbReference type="Pfam" id="PF01764"/>
    </source>
</evidence>
<dbReference type="CDD" id="cd00519">
    <property type="entry name" value="Lipase_3"/>
    <property type="match status" value="1"/>
</dbReference>
<organism evidence="2 3">
    <name type="scientific">Pseudoalteromonas tetraodonis GFC</name>
    <dbReference type="NCBI Taxonomy" id="1315271"/>
    <lineage>
        <taxon>Bacteria</taxon>
        <taxon>Pseudomonadati</taxon>
        <taxon>Pseudomonadota</taxon>
        <taxon>Gammaproteobacteria</taxon>
        <taxon>Alteromonadales</taxon>
        <taxon>Pseudoalteromonadaceae</taxon>
        <taxon>Pseudoalteromonas</taxon>
    </lineage>
</organism>
<sequence>MNVLSPAIAANFAAISYESLDKRGLRANPYFERISSLFSFESESIKGVSGSILERVFNHSTNFGCIAKGKKGAYEDDYVLALRGTAKIRDVVTDLHCGLSTCSNNQPVHAGFNHTFNSFKNQLELYFKQSTKKKLNIHVVGHSLGGALANLAANWLKQRFGANVKLYTFGAPRVGYNSFAVKTESATDNSIYRCVHAADPVPLVPVWPFMHTEQEYILHGAATITPKAHSMTKDTPGYLHTASNFKSYSAINKGMEKRIQEEVRLDYDRRLECSRTSKWARKIGAALITHLRETGKLYAIQNHFSNALTVYDQIAKALADSIDFSKNCTKDVKGILGHMLTFCGYPFQVISFTYASIRHILQLMLKNIFALAGEALALAKPS</sequence>
<dbReference type="InterPro" id="IPR002921">
    <property type="entry name" value="Fungal_lipase-type"/>
</dbReference>
<dbReference type="SUPFAM" id="SSF53474">
    <property type="entry name" value="alpha/beta-Hydrolases"/>
    <property type="match status" value="1"/>
</dbReference>
<gene>
    <name evidence="2" type="ORF">GCM10007914_23500</name>
</gene>
<dbReference type="InterPro" id="IPR051218">
    <property type="entry name" value="Sec_MonoDiacylglyc_Lipase"/>
</dbReference>
<dbReference type="Gene3D" id="3.40.50.1820">
    <property type="entry name" value="alpha/beta hydrolase"/>
    <property type="match status" value="1"/>
</dbReference>
<evidence type="ECO:0000313" key="3">
    <source>
        <dbReference type="Proteomes" id="UP001161408"/>
    </source>
</evidence>
<dbReference type="EMBL" id="BSNE01000014">
    <property type="protein sequence ID" value="GLQ03469.1"/>
    <property type="molecule type" value="Genomic_DNA"/>
</dbReference>
<keyword evidence="3" id="KW-1185">Reference proteome</keyword>
<reference evidence="2" key="1">
    <citation type="journal article" date="2014" name="Int. J. Syst. Evol. Microbiol.">
        <title>Complete genome sequence of Corynebacterium casei LMG S-19264T (=DSM 44701T), isolated from a smear-ripened cheese.</title>
        <authorList>
            <consortium name="US DOE Joint Genome Institute (JGI-PGF)"/>
            <person name="Walter F."/>
            <person name="Albersmeier A."/>
            <person name="Kalinowski J."/>
            <person name="Ruckert C."/>
        </authorList>
    </citation>
    <scope>NUCLEOTIDE SEQUENCE</scope>
    <source>
        <strain evidence="2">NBRC 103034</strain>
    </source>
</reference>
<dbReference type="GO" id="GO:0006629">
    <property type="term" value="P:lipid metabolic process"/>
    <property type="evidence" value="ECO:0007669"/>
    <property type="project" value="InterPro"/>
</dbReference>
<evidence type="ECO:0000313" key="2">
    <source>
        <dbReference type="EMBL" id="GLQ03469.1"/>
    </source>
</evidence>
<dbReference type="Proteomes" id="UP001161408">
    <property type="component" value="Unassembled WGS sequence"/>
</dbReference>
<feature type="domain" description="Fungal lipase-type" evidence="1">
    <location>
        <begin position="79"/>
        <end position="206"/>
    </location>
</feature>
<proteinExistence type="predicted"/>
<dbReference type="GeneID" id="99693582"/>
<reference evidence="2" key="2">
    <citation type="submission" date="2023-01" db="EMBL/GenBank/DDBJ databases">
        <title>Draft genome sequence of Pseudoalteromonas tetraodonis strain NBRC 103034.</title>
        <authorList>
            <person name="Sun Q."/>
            <person name="Mori K."/>
        </authorList>
    </citation>
    <scope>NUCLEOTIDE SEQUENCE</scope>
    <source>
        <strain evidence="2">NBRC 103034</strain>
    </source>
</reference>
<protein>
    <submittedName>
        <fullName evidence="2">Lipase</fullName>
    </submittedName>
</protein>
<accession>A0AA37W2N7</accession>
<dbReference type="PANTHER" id="PTHR45856:SF25">
    <property type="entry name" value="FUNGAL LIPASE-LIKE DOMAIN-CONTAINING PROTEIN"/>
    <property type="match status" value="1"/>
</dbReference>
<comment type="caution">
    <text evidence="2">The sequence shown here is derived from an EMBL/GenBank/DDBJ whole genome shotgun (WGS) entry which is preliminary data.</text>
</comment>